<dbReference type="RefSeq" id="WP_378961232.1">
    <property type="nucleotide sequence ID" value="NZ_JBHRXC010000016.1"/>
</dbReference>
<sequence length="75" mass="8909">MKKQNTQLKDFLARVKQLRGFGDMNSYRVVNEFKELSNDKDQNIKHIIEDFSNPATYYNGKNRLIKEVEDQINND</sequence>
<evidence type="ECO:0000313" key="2">
    <source>
        <dbReference type="Proteomes" id="UP001595792"/>
    </source>
</evidence>
<protein>
    <submittedName>
        <fullName evidence="1">Uncharacterized protein</fullName>
    </submittedName>
</protein>
<accession>A0ABV8NP79</accession>
<dbReference type="Proteomes" id="UP001595792">
    <property type="component" value="Unassembled WGS sequence"/>
</dbReference>
<gene>
    <name evidence="1" type="ORF">ACFOUY_13025</name>
</gene>
<name>A0ABV8NP79_9SPHI</name>
<keyword evidence="2" id="KW-1185">Reference proteome</keyword>
<evidence type="ECO:0000313" key="1">
    <source>
        <dbReference type="EMBL" id="MFC4197620.1"/>
    </source>
</evidence>
<organism evidence="1 2">
    <name type="scientific">Pedobacter jamesrossensis</name>
    <dbReference type="NCBI Taxonomy" id="1908238"/>
    <lineage>
        <taxon>Bacteria</taxon>
        <taxon>Pseudomonadati</taxon>
        <taxon>Bacteroidota</taxon>
        <taxon>Sphingobacteriia</taxon>
        <taxon>Sphingobacteriales</taxon>
        <taxon>Sphingobacteriaceae</taxon>
        <taxon>Pedobacter</taxon>
    </lineage>
</organism>
<proteinExistence type="predicted"/>
<comment type="caution">
    <text evidence="1">The sequence shown here is derived from an EMBL/GenBank/DDBJ whole genome shotgun (WGS) entry which is preliminary data.</text>
</comment>
<reference evidence="2" key="1">
    <citation type="journal article" date="2019" name="Int. J. Syst. Evol. Microbiol.">
        <title>The Global Catalogue of Microorganisms (GCM) 10K type strain sequencing project: providing services to taxonomists for standard genome sequencing and annotation.</title>
        <authorList>
            <consortium name="The Broad Institute Genomics Platform"/>
            <consortium name="The Broad Institute Genome Sequencing Center for Infectious Disease"/>
            <person name="Wu L."/>
            <person name="Ma J."/>
        </authorList>
    </citation>
    <scope>NUCLEOTIDE SEQUENCE [LARGE SCALE GENOMIC DNA]</scope>
    <source>
        <strain evidence="2">CCM 8689</strain>
    </source>
</reference>
<dbReference type="EMBL" id="JBHSBY010000122">
    <property type="protein sequence ID" value="MFC4197620.1"/>
    <property type="molecule type" value="Genomic_DNA"/>
</dbReference>